<evidence type="ECO:0000313" key="3">
    <source>
        <dbReference type="Proteomes" id="UP000316781"/>
    </source>
</evidence>
<evidence type="ECO:0000259" key="1">
    <source>
        <dbReference type="SMART" id="SM01126"/>
    </source>
</evidence>
<feature type="domain" description="ISXO2-like transposase" evidence="1">
    <location>
        <begin position="152"/>
        <end position="321"/>
    </location>
</feature>
<dbReference type="NCBIfam" id="NF033547">
    <property type="entry name" value="transpos_IS1595"/>
    <property type="match status" value="1"/>
</dbReference>
<comment type="caution">
    <text evidence="2">The sequence shown here is derived from an EMBL/GenBank/DDBJ whole genome shotgun (WGS) entry which is preliminary data.</text>
</comment>
<protein>
    <submittedName>
        <fullName evidence="2">IS1595 family transposase</fullName>
    </submittedName>
</protein>
<accession>A0A549T101</accession>
<dbReference type="Pfam" id="PF12762">
    <property type="entry name" value="DDE_Tnp_IS1595"/>
    <property type="match status" value="1"/>
</dbReference>
<dbReference type="Proteomes" id="UP000316781">
    <property type="component" value="Unassembled WGS sequence"/>
</dbReference>
<dbReference type="SMART" id="SM01126">
    <property type="entry name" value="DDE_Tnp_IS1595"/>
    <property type="match status" value="1"/>
</dbReference>
<name>A0A549T101_METSR</name>
<reference evidence="2 3" key="1">
    <citation type="submission" date="2019-07" db="EMBL/GenBank/DDBJ databases">
        <title>Ln-dependent methylotrophs.</title>
        <authorList>
            <person name="Tani A."/>
        </authorList>
    </citation>
    <scope>NUCLEOTIDE SEQUENCE [LARGE SCALE GENOMIC DNA]</scope>
    <source>
        <strain evidence="2 3">SM89A</strain>
    </source>
</reference>
<evidence type="ECO:0000313" key="2">
    <source>
        <dbReference type="EMBL" id="TRL35540.1"/>
    </source>
</evidence>
<sequence>MESRQFERLKAAIVQADAEQCVELEALVRQVAARRHGEIALVRKTKAVDETRRCPHCGHTDVVKHGFDKAGRFRFRCRKGADEGCGKTFNALTGTPFARMRMPEKWADYARLMERFTSINKIAESGIGISHHTAWRWRHRMLAVQAMLQSDQVSGVVEADEVFFRTSYKGSRGWKQGKPPENRPARYRGGKAVAAGLSGEQVPVLTAVDSAGGVIEAVLRDRSGIVPALEGRIARGSVVCSDGLKQYVKAAVSQGSEHRRIEPPRKDWLAKAVGGKPRRPGRLGLGRVNGHHERLKTLINRHFRGVSTKYLPNYLGWARASRRPGFGALLILEQALAA</sequence>
<gene>
    <name evidence="2" type="ORF">FM996_07300</name>
</gene>
<proteinExistence type="predicted"/>
<dbReference type="InterPro" id="IPR024445">
    <property type="entry name" value="Tnp_ISXO2-like"/>
</dbReference>
<dbReference type="RefSeq" id="WP_142862454.1">
    <property type="nucleotide sequence ID" value="NZ_VJMF01000029.1"/>
</dbReference>
<dbReference type="AlphaFoldDB" id="A0A549T101"/>
<organism evidence="2 3">
    <name type="scientific">Methylosinus sporium</name>
    <dbReference type="NCBI Taxonomy" id="428"/>
    <lineage>
        <taxon>Bacteria</taxon>
        <taxon>Pseudomonadati</taxon>
        <taxon>Pseudomonadota</taxon>
        <taxon>Alphaproteobacteria</taxon>
        <taxon>Hyphomicrobiales</taxon>
        <taxon>Methylocystaceae</taxon>
        <taxon>Methylosinus</taxon>
    </lineage>
</organism>
<dbReference type="EMBL" id="VJMF01000029">
    <property type="protein sequence ID" value="TRL35540.1"/>
    <property type="molecule type" value="Genomic_DNA"/>
</dbReference>